<evidence type="ECO:0000256" key="9">
    <source>
        <dbReference type="ARBA" id="ARBA00047883"/>
    </source>
</evidence>
<evidence type="ECO:0000259" key="13">
    <source>
        <dbReference type="Pfam" id="PF02581"/>
    </source>
</evidence>
<dbReference type="InterPro" id="IPR013785">
    <property type="entry name" value="Aldolase_TIM"/>
</dbReference>
<feature type="binding site" evidence="10">
    <location>
        <position position="90"/>
    </location>
    <ligand>
        <name>Mg(2+)</name>
        <dbReference type="ChEBI" id="CHEBI:18420"/>
    </ligand>
</feature>
<dbReference type="Gene3D" id="3.20.20.70">
    <property type="entry name" value="Aldolase class I"/>
    <property type="match status" value="1"/>
</dbReference>
<dbReference type="GO" id="GO:0009229">
    <property type="term" value="P:thiamine diphosphate biosynthetic process"/>
    <property type="evidence" value="ECO:0007669"/>
    <property type="project" value="UniProtKB-UniRule"/>
</dbReference>
<dbReference type="AlphaFoldDB" id="A0A3A4R6H7"/>
<reference evidence="14 15" key="1">
    <citation type="journal article" date="2017" name="ISME J.">
        <title>Energy and carbon metabolisms in a deep terrestrial subsurface fluid microbial community.</title>
        <authorList>
            <person name="Momper L."/>
            <person name="Jungbluth S.P."/>
            <person name="Lee M.D."/>
            <person name="Amend J.P."/>
        </authorList>
    </citation>
    <scope>NUCLEOTIDE SEQUENCE [LARGE SCALE GENOMIC DNA]</scope>
    <source>
        <strain evidence="14">SURF_26</strain>
    </source>
</reference>
<feature type="binding site" evidence="10">
    <location>
        <position position="168"/>
    </location>
    <ligand>
        <name>2-[(2R,5Z)-2-carboxy-4-methylthiazol-5(2H)-ylidene]ethyl phosphate</name>
        <dbReference type="ChEBI" id="CHEBI:62899"/>
    </ligand>
</feature>
<dbReference type="EMBL" id="QZJZ01000031">
    <property type="protein sequence ID" value="RJP60253.1"/>
    <property type="molecule type" value="Genomic_DNA"/>
</dbReference>
<dbReference type="GO" id="GO:0005737">
    <property type="term" value="C:cytoplasm"/>
    <property type="evidence" value="ECO:0007669"/>
    <property type="project" value="TreeGrafter"/>
</dbReference>
<dbReference type="CDD" id="cd00564">
    <property type="entry name" value="TMP_TenI"/>
    <property type="match status" value="1"/>
</dbReference>
<feature type="binding site" evidence="10">
    <location>
        <position position="112"/>
    </location>
    <ligand>
        <name>4-amino-2-methyl-5-(diphosphooxymethyl)pyrimidine</name>
        <dbReference type="ChEBI" id="CHEBI:57841"/>
    </ligand>
</feature>
<dbReference type="PANTHER" id="PTHR20857">
    <property type="entry name" value="THIAMINE-PHOSPHATE PYROPHOSPHORYLASE"/>
    <property type="match status" value="1"/>
</dbReference>
<dbReference type="InterPro" id="IPR036206">
    <property type="entry name" value="ThiamineP_synth_sf"/>
</dbReference>
<evidence type="ECO:0000313" key="15">
    <source>
        <dbReference type="Proteomes" id="UP000266426"/>
    </source>
</evidence>
<dbReference type="InterPro" id="IPR034291">
    <property type="entry name" value="TMP_synthase"/>
</dbReference>
<proteinExistence type="inferred from homology"/>
<evidence type="ECO:0000256" key="6">
    <source>
        <dbReference type="ARBA" id="ARBA00022977"/>
    </source>
</evidence>
<evidence type="ECO:0000256" key="1">
    <source>
        <dbReference type="ARBA" id="ARBA00003814"/>
    </source>
</evidence>
<keyword evidence="5 10" id="KW-0460">Magnesium</keyword>
<comment type="similarity">
    <text evidence="10 11">Belongs to the thiamine-phosphate synthase family.</text>
</comment>
<dbReference type="GO" id="GO:0000287">
    <property type="term" value="F:magnesium ion binding"/>
    <property type="evidence" value="ECO:0007669"/>
    <property type="project" value="UniProtKB-UniRule"/>
</dbReference>
<keyword evidence="4 10" id="KW-0479">Metal-binding</keyword>
<evidence type="ECO:0000256" key="4">
    <source>
        <dbReference type="ARBA" id="ARBA00022723"/>
    </source>
</evidence>
<sequence>MRWDNKRLYAIVDTSYVIPSELLAVTQELCEGGVDVLQFRDKMLSDKDRCNFCLKIKEITATFDIPFIVNDRFDIALAVDADGVHLGQDDVPITVARRILHDMGRNMIIGASTHSMQQALDADALDIDYLASGPLFPTPTKPDYIPVGVPVASEVFRTVKHPVFGIGGVNMDTINEVVSAGINRVVIVSALLCAPDRKKIICDIKNILK</sequence>
<dbReference type="NCBIfam" id="TIGR00693">
    <property type="entry name" value="thiE"/>
    <property type="match status" value="1"/>
</dbReference>
<keyword evidence="3 10" id="KW-0808">Transferase</keyword>
<dbReference type="GO" id="GO:0004789">
    <property type="term" value="F:thiamine-phosphate diphosphorylase activity"/>
    <property type="evidence" value="ECO:0007669"/>
    <property type="project" value="UniProtKB-UniRule"/>
</dbReference>
<comment type="caution">
    <text evidence="14">The sequence shown here is derived from an EMBL/GenBank/DDBJ whole genome shotgun (WGS) entry which is preliminary data.</text>
</comment>
<dbReference type="PANTHER" id="PTHR20857:SF23">
    <property type="entry name" value="THIAMINE BIOSYNTHETIC BIFUNCTIONAL ENZYME"/>
    <property type="match status" value="1"/>
</dbReference>
<comment type="function">
    <text evidence="1 10">Condenses 4-methyl-5-(beta-hydroxyethyl)thiazole monophosphate (THZ-P) and 2-methyl-4-amino-5-hydroxymethyl pyrimidine pyrophosphate (HMP-PP) to form thiamine monophosphate (TMP).</text>
</comment>
<keyword evidence="6 10" id="KW-0784">Thiamine biosynthesis</keyword>
<feature type="binding site" evidence="10">
    <location>
        <begin position="138"/>
        <end position="140"/>
    </location>
    <ligand>
        <name>2-[(2R,5Z)-2-carboxy-4-methylthiazol-5(2H)-ylidene]ethyl phosphate</name>
        <dbReference type="ChEBI" id="CHEBI:62899"/>
    </ligand>
</feature>
<feature type="domain" description="Thiamine phosphate synthase/TenI" evidence="13">
    <location>
        <begin position="8"/>
        <end position="191"/>
    </location>
</feature>
<dbReference type="HAMAP" id="MF_00097">
    <property type="entry name" value="TMP_synthase"/>
    <property type="match status" value="1"/>
</dbReference>
<feature type="binding site" evidence="10">
    <location>
        <begin position="38"/>
        <end position="42"/>
    </location>
    <ligand>
        <name>4-amino-2-methyl-5-(diphosphooxymethyl)pyrimidine</name>
        <dbReference type="ChEBI" id="CHEBI:57841"/>
    </ligand>
</feature>
<evidence type="ECO:0000256" key="2">
    <source>
        <dbReference type="ARBA" id="ARBA00005165"/>
    </source>
</evidence>
<comment type="catalytic activity">
    <reaction evidence="9 10 11">
        <text>2-[(2R,5Z)-2-carboxy-4-methylthiazol-5(2H)-ylidene]ethyl phosphate + 4-amino-2-methyl-5-(diphosphooxymethyl)pyrimidine + 2 H(+) = thiamine phosphate + CO2 + diphosphate</text>
        <dbReference type="Rhea" id="RHEA:47844"/>
        <dbReference type="ChEBI" id="CHEBI:15378"/>
        <dbReference type="ChEBI" id="CHEBI:16526"/>
        <dbReference type="ChEBI" id="CHEBI:33019"/>
        <dbReference type="ChEBI" id="CHEBI:37575"/>
        <dbReference type="ChEBI" id="CHEBI:57841"/>
        <dbReference type="ChEBI" id="CHEBI:62899"/>
        <dbReference type="EC" id="2.5.1.3"/>
    </reaction>
</comment>
<comment type="pathway">
    <text evidence="2 10 12">Cofactor biosynthesis; thiamine diphosphate biosynthesis; thiamine phosphate from 4-amino-2-methyl-5-diphosphomethylpyrimidine and 4-methyl-5-(2-phosphoethyl)-thiazole: step 1/1.</text>
</comment>
<comment type="catalytic activity">
    <reaction evidence="7 10 11">
        <text>4-methyl-5-(2-phosphooxyethyl)-thiazole + 4-amino-2-methyl-5-(diphosphooxymethyl)pyrimidine + H(+) = thiamine phosphate + diphosphate</text>
        <dbReference type="Rhea" id="RHEA:22328"/>
        <dbReference type="ChEBI" id="CHEBI:15378"/>
        <dbReference type="ChEBI" id="CHEBI:33019"/>
        <dbReference type="ChEBI" id="CHEBI:37575"/>
        <dbReference type="ChEBI" id="CHEBI:57841"/>
        <dbReference type="ChEBI" id="CHEBI:58296"/>
        <dbReference type="EC" id="2.5.1.3"/>
    </reaction>
</comment>
<dbReference type="UniPathway" id="UPA00060">
    <property type="reaction ID" value="UER00141"/>
</dbReference>
<evidence type="ECO:0000256" key="12">
    <source>
        <dbReference type="RuleBase" id="RU004253"/>
    </source>
</evidence>
<feature type="binding site" evidence="10">
    <location>
        <position position="71"/>
    </location>
    <ligand>
        <name>Mg(2+)</name>
        <dbReference type="ChEBI" id="CHEBI:18420"/>
    </ligand>
</feature>
<evidence type="ECO:0000256" key="5">
    <source>
        <dbReference type="ARBA" id="ARBA00022842"/>
    </source>
</evidence>
<evidence type="ECO:0000313" key="14">
    <source>
        <dbReference type="EMBL" id="RJP60253.1"/>
    </source>
</evidence>
<comment type="catalytic activity">
    <reaction evidence="8 10 11">
        <text>2-(2-carboxy-4-methylthiazol-5-yl)ethyl phosphate + 4-amino-2-methyl-5-(diphosphooxymethyl)pyrimidine + 2 H(+) = thiamine phosphate + CO2 + diphosphate</text>
        <dbReference type="Rhea" id="RHEA:47848"/>
        <dbReference type="ChEBI" id="CHEBI:15378"/>
        <dbReference type="ChEBI" id="CHEBI:16526"/>
        <dbReference type="ChEBI" id="CHEBI:33019"/>
        <dbReference type="ChEBI" id="CHEBI:37575"/>
        <dbReference type="ChEBI" id="CHEBI:57841"/>
        <dbReference type="ChEBI" id="CHEBI:62890"/>
        <dbReference type="EC" id="2.5.1.3"/>
    </reaction>
</comment>
<evidence type="ECO:0000256" key="10">
    <source>
        <dbReference type="HAMAP-Rule" id="MF_00097"/>
    </source>
</evidence>
<dbReference type="GO" id="GO:0009228">
    <property type="term" value="P:thiamine biosynthetic process"/>
    <property type="evidence" value="ECO:0007669"/>
    <property type="project" value="UniProtKB-KW"/>
</dbReference>
<organism evidence="14 15">
    <name type="scientific">Candidatus Auribacter fodinae</name>
    <dbReference type="NCBI Taxonomy" id="2093366"/>
    <lineage>
        <taxon>Bacteria</taxon>
        <taxon>Pseudomonadati</taxon>
        <taxon>Candidatus Auribacterota</taxon>
        <taxon>Candidatus Auribacteria</taxon>
        <taxon>Candidatus Auribacterales</taxon>
        <taxon>Candidatus Auribacteraceae</taxon>
        <taxon>Candidatus Auribacter</taxon>
    </lineage>
</organism>
<dbReference type="Pfam" id="PF02581">
    <property type="entry name" value="TMP-TENI"/>
    <property type="match status" value="1"/>
</dbReference>
<evidence type="ECO:0000256" key="8">
    <source>
        <dbReference type="ARBA" id="ARBA00047851"/>
    </source>
</evidence>
<evidence type="ECO:0000256" key="7">
    <source>
        <dbReference type="ARBA" id="ARBA00047334"/>
    </source>
</evidence>
<feature type="binding site" evidence="10">
    <location>
        <position position="70"/>
    </location>
    <ligand>
        <name>4-amino-2-methyl-5-(diphosphooxymethyl)pyrimidine</name>
        <dbReference type="ChEBI" id="CHEBI:57841"/>
    </ligand>
</feature>
<protein>
    <recommendedName>
        <fullName evidence="10">Thiamine-phosphate synthase</fullName>
        <shortName evidence="10">TP synthase</shortName>
        <shortName evidence="10">TPS</shortName>
        <ecNumber evidence="10">2.5.1.3</ecNumber>
    </recommendedName>
    <alternativeName>
        <fullName evidence="10">Thiamine-phosphate pyrophosphorylase</fullName>
        <shortName evidence="10">TMP pyrophosphorylase</shortName>
        <shortName evidence="10">TMP-PPase</shortName>
    </alternativeName>
</protein>
<feature type="binding site" evidence="10">
    <location>
        <begin position="188"/>
        <end position="189"/>
    </location>
    <ligand>
        <name>2-[(2R,5Z)-2-carboxy-4-methylthiazol-5(2H)-ylidene]ethyl phosphate</name>
        <dbReference type="ChEBI" id="CHEBI:62899"/>
    </ligand>
</feature>
<evidence type="ECO:0000256" key="3">
    <source>
        <dbReference type="ARBA" id="ARBA00022679"/>
    </source>
</evidence>
<dbReference type="InterPro" id="IPR022998">
    <property type="entry name" value="ThiamineP_synth_TenI"/>
</dbReference>
<feature type="binding site" evidence="10">
    <location>
        <position position="141"/>
    </location>
    <ligand>
        <name>4-amino-2-methyl-5-(diphosphooxymethyl)pyrimidine</name>
        <dbReference type="ChEBI" id="CHEBI:57841"/>
    </ligand>
</feature>
<name>A0A3A4R6H7_9BACT</name>
<gene>
    <name evidence="10 14" type="primary">thiE</name>
    <name evidence="14" type="ORF">C4541_04190</name>
</gene>
<evidence type="ECO:0000256" key="11">
    <source>
        <dbReference type="RuleBase" id="RU003826"/>
    </source>
</evidence>
<dbReference type="Proteomes" id="UP000266426">
    <property type="component" value="Unassembled WGS sequence"/>
</dbReference>
<comment type="cofactor">
    <cofactor evidence="10">
        <name>Mg(2+)</name>
        <dbReference type="ChEBI" id="CHEBI:18420"/>
    </cofactor>
    <text evidence="10">Binds 1 Mg(2+) ion per subunit.</text>
</comment>
<accession>A0A3A4R6H7</accession>
<dbReference type="SUPFAM" id="SSF51391">
    <property type="entry name" value="Thiamin phosphate synthase"/>
    <property type="match status" value="1"/>
</dbReference>
<dbReference type="FunFam" id="3.20.20.70:FF:000096">
    <property type="entry name" value="Thiamine-phosphate synthase"/>
    <property type="match status" value="1"/>
</dbReference>
<dbReference type="EC" id="2.5.1.3" evidence="10"/>